<sequence>MFPLDFVYFEISSAAPYQVRKIEELNKTPSGNVEAKVSCFCRRRDLPTSLLKVADRAERVDKVINTRRRLVVTPSAPTGDASDESSDGMKKGKEYQSLLLLCQKPFKLFTDSKLLMKQNS</sequence>
<dbReference type="Proteomes" id="UP000270924">
    <property type="component" value="Unassembled WGS sequence"/>
</dbReference>
<dbReference type="GO" id="GO:0000122">
    <property type="term" value="P:negative regulation of transcription by RNA polymerase II"/>
    <property type="evidence" value="ECO:0007669"/>
    <property type="project" value="TreeGrafter"/>
</dbReference>
<reference evidence="1 2" key="1">
    <citation type="submission" date="2018-11" db="EMBL/GenBank/DDBJ databases">
        <authorList>
            <consortium name="Pathogen Informatics"/>
        </authorList>
    </citation>
    <scope>NUCLEOTIDE SEQUENCE [LARGE SCALE GENOMIC DNA]</scope>
</reference>
<evidence type="ECO:0008006" key="3">
    <source>
        <dbReference type="Google" id="ProtNLM"/>
    </source>
</evidence>
<dbReference type="InParanoid" id="A0A3P7FZM0"/>
<dbReference type="PANTHER" id="PTHR10865:SF29">
    <property type="entry name" value="METASTASIS ASSOCIATED 1-LIKE, ISOFORM D"/>
    <property type="match status" value="1"/>
</dbReference>
<name>A0A3P7FZM0_WUCBA</name>
<organism evidence="1 2">
    <name type="scientific">Wuchereria bancrofti</name>
    <dbReference type="NCBI Taxonomy" id="6293"/>
    <lineage>
        <taxon>Eukaryota</taxon>
        <taxon>Metazoa</taxon>
        <taxon>Ecdysozoa</taxon>
        <taxon>Nematoda</taxon>
        <taxon>Chromadorea</taxon>
        <taxon>Rhabditida</taxon>
        <taxon>Spirurina</taxon>
        <taxon>Spiruromorpha</taxon>
        <taxon>Filarioidea</taxon>
        <taxon>Onchocercidae</taxon>
        <taxon>Wuchereria</taxon>
    </lineage>
</organism>
<evidence type="ECO:0000313" key="2">
    <source>
        <dbReference type="Proteomes" id="UP000270924"/>
    </source>
</evidence>
<dbReference type="GO" id="GO:0016581">
    <property type="term" value="C:NuRD complex"/>
    <property type="evidence" value="ECO:0007669"/>
    <property type="project" value="TreeGrafter"/>
</dbReference>
<evidence type="ECO:0000313" key="1">
    <source>
        <dbReference type="EMBL" id="VDM15792.1"/>
    </source>
</evidence>
<dbReference type="GO" id="GO:0003713">
    <property type="term" value="F:transcription coactivator activity"/>
    <property type="evidence" value="ECO:0007669"/>
    <property type="project" value="TreeGrafter"/>
</dbReference>
<dbReference type="PANTHER" id="PTHR10865">
    <property type="entry name" value="METASTASIS-ASSOCIATED PROTEIN AND MESODERM INDUCTION EARLY RESPONSE PROTEIN"/>
    <property type="match status" value="1"/>
</dbReference>
<dbReference type="AlphaFoldDB" id="A0A3P7FZM0"/>
<keyword evidence="2" id="KW-1185">Reference proteome</keyword>
<protein>
    <recommendedName>
        <fullName evidence="3">BAH domain-containing protein</fullName>
    </recommendedName>
</protein>
<dbReference type="InterPro" id="IPR043151">
    <property type="entry name" value="BAH_sf"/>
</dbReference>
<dbReference type="GO" id="GO:0042826">
    <property type="term" value="F:histone deacetylase binding"/>
    <property type="evidence" value="ECO:0007669"/>
    <property type="project" value="TreeGrafter"/>
</dbReference>
<gene>
    <name evidence="1" type="ORF">WBA_LOCUS9106</name>
</gene>
<dbReference type="EMBL" id="UYWW01008475">
    <property type="protein sequence ID" value="VDM15792.1"/>
    <property type="molecule type" value="Genomic_DNA"/>
</dbReference>
<dbReference type="GO" id="GO:0003714">
    <property type="term" value="F:transcription corepressor activity"/>
    <property type="evidence" value="ECO:0007669"/>
    <property type="project" value="TreeGrafter"/>
</dbReference>
<dbReference type="Gene3D" id="2.30.30.490">
    <property type="match status" value="1"/>
</dbReference>
<dbReference type="InterPro" id="IPR040138">
    <property type="entry name" value="MIER/MTA"/>
</dbReference>
<proteinExistence type="predicted"/>
<accession>A0A3P7FZM0</accession>
<dbReference type="OrthoDB" id="2193595at2759"/>